<dbReference type="PANTHER" id="PTHR43674">
    <property type="entry name" value="NITRILASE C965.09-RELATED"/>
    <property type="match status" value="1"/>
</dbReference>
<organism evidence="4 5">
    <name type="scientific">Knoellia flava</name>
    <dbReference type="NCBI Taxonomy" id="913969"/>
    <lineage>
        <taxon>Bacteria</taxon>
        <taxon>Bacillati</taxon>
        <taxon>Actinomycetota</taxon>
        <taxon>Actinomycetes</taxon>
        <taxon>Micrococcales</taxon>
        <taxon>Intrasporangiaceae</taxon>
        <taxon>Knoellia</taxon>
    </lineage>
</organism>
<dbReference type="CDD" id="cd07197">
    <property type="entry name" value="nitrilase"/>
    <property type="match status" value="1"/>
</dbReference>
<sequence length="310" mass="33149">MRAFTAAAIQVAPVRGSLTPQVVEANIERCLDFVRRCVAETGAELVVLPESATTGFTPDCSVEDLWDLVSELPGAMSQPFQDLAAELGIVLCVGTYERGPERGVVYNASILCDTDGSLLGVYRKTHPFCTEAVSGGGWVTPGDTVTVSDTALGRIGMIICFDGDYPELSRIQAVQGAEVICRPSALLRSADIWELTSRARAYDNHVFVIGANATGIDPAGVIYFGNSHIVTPNATIVAKAASHEGWVSARLDPETALSSLTPGSNIHQGFDHLRDRNLDLIRGHREELESPAKTSFPHGGPRPDHVPEGD</sequence>
<dbReference type="Proteomes" id="UP000628079">
    <property type="component" value="Unassembled WGS sequence"/>
</dbReference>
<dbReference type="AlphaFoldDB" id="A0A8H9FUD9"/>
<dbReference type="EMBL" id="BMEA01000002">
    <property type="protein sequence ID" value="GGB83459.1"/>
    <property type="molecule type" value="Genomic_DNA"/>
</dbReference>
<dbReference type="PROSITE" id="PS50263">
    <property type="entry name" value="CN_HYDROLASE"/>
    <property type="match status" value="1"/>
</dbReference>
<dbReference type="InterPro" id="IPR003010">
    <property type="entry name" value="C-N_Hydrolase"/>
</dbReference>
<evidence type="ECO:0000256" key="2">
    <source>
        <dbReference type="SAM" id="MobiDB-lite"/>
    </source>
</evidence>
<dbReference type="PANTHER" id="PTHR43674:SF16">
    <property type="entry name" value="CARBON-NITROGEN FAMILY, PUTATIVE (AFU_ORTHOLOGUE AFUA_5G02350)-RELATED"/>
    <property type="match status" value="1"/>
</dbReference>
<dbReference type="InterPro" id="IPR050345">
    <property type="entry name" value="Aliph_Amidase/BUP"/>
</dbReference>
<accession>A0A8H9FUD9</accession>
<protein>
    <submittedName>
        <fullName evidence="4">Nitrilase</fullName>
    </submittedName>
</protein>
<name>A0A8H9FUD9_9MICO</name>
<dbReference type="Pfam" id="PF00795">
    <property type="entry name" value="CN_hydrolase"/>
    <property type="match status" value="1"/>
</dbReference>
<dbReference type="SUPFAM" id="SSF56317">
    <property type="entry name" value="Carbon-nitrogen hydrolase"/>
    <property type="match status" value="1"/>
</dbReference>
<evidence type="ECO:0000313" key="4">
    <source>
        <dbReference type="EMBL" id="GGB83459.1"/>
    </source>
</evidence>
<feature type="compositionally biased region" description="Basic and acidic residues" evidence="2">
    <location>
        <begin position="301"/>
        <end position="310"/>
    </location>
</feature>
<feature type="domain" description="CN hydrolase" evidence="3">
    <location>
        <begin position="4"/>
        <end position="253"/>
    </location>
</feature>
<reference evidence="4" key="1">
    <citation type="journal article" date="2014" name="Int. J. Syst. Evol. Microbiol.">
        <title>Complete genome sequence of Corynebacterium casei LMG S-19264T (=DSM 44701T), isolated from a smear-ripened cheese.</title>
        <authorList>
            <consortium name="US DOE Joint Genome Institute (JGI-PGF)"/>
            <person name="Walter F."/>
            <person name="Albersmeier A."/>
            <person name="Kalinowski J."/>
            <person name="Ruckert C."/>
        </authorList>
    </citation>
    <scope>NUCLEOTIDE SEQUENCE</scope>
    <source>
        <strain evidence="4">CGMCC 1.10749</strain>
    </source>
</reference>
<dbReference type="RefSeq" id="WP_035946777.1">
    <property type="nucleotide sequence ID" value="NZ_BMEA01000002.1"/>
</dbReference>
<gene>
    <name evidence="4" type="ORF">GCM10011314_23870</name>
</gene>
<keyword evidence="1" id="KW-0378">Hydrolase</keyword>
<dbReference type="Gene3D" id="3.60.110.10">
    <property type="entry name" value="Carbon-nitrogen hydrolase"/>
    <property type="match status" value="1"/>
</dbReference>
<proteinExistence type="predicted"/>
<dbReference type="InterPro" id="IPR036526">
    <property type="entry name" value="C-N_Hydrolase_sf"/>
</dbReference>
<reference evidence="4" key="2">
    <citation type="submission" date="2020-09" db="EMBL/GenBank/DDBJ databases">
        <authorList>
            <person name="Sun Q."/>
            <person name="Zhou Y."/>
        </authorList>
    </citation>
    <scope>NUCLEOTIDE SEQUENCE</scope>
    <source>
        <strain evidence="4">CGMCC 1.10749</strain>
    </source>
</reference>
<feature type="region of interest" description="Disordered" evidence="2">
    <location>
        <begin position="287"/>
        <end position="310"/>
    </location>
</feature>
<evidence type="ECO:0000256" key="1">
    <source>
        <dbReference type="ARBA" id="ARBA00022801"/>
    </source>
</evidence>
<evidence type="ECO:0000259" key="3">
    <source>
        <dbReference type="PROSITE" id="PS50263"/>
    </source>
</evidence>
<evidence type="ECO:0000313" key="5">
    <source>
        <dbReference type="Proteomes" id="UP000628079"/>
    </source>
</evidence>
<comment type="caution">
    <text evidence="4">The sequence shown here is derived from an EMBL/GenBank/DDBJ whole genome shotgun (WGS) entry which is preliminary data.</text>
</comment>
<dbReference type="GO" id="GO:0016811">
    <property type="term" value="F:hydrolase activity, acting on carbon-nitrogen (but not peptide) bonds, in linear amides"/>
    <property type="evidence" value="ECO:0007669"/>
    <property type="project" value="TreeGrafter"/>
</dbReference>